<gene>
    <name evidence="1" type="ORF">ACHAXA_003022</name>
</gene>
<dbReference type="AlphaFoldDB" id="A0ABD3R8H1"/>
<protein>
    <submittedName>
        <fullName evidence="1">Uncharacterized protein</fullName>
    </submittedName>
</protein>
<accession>A0ABD3R8H1</accession>
<dbReference type="Proteomes" id="UP001530377">
    <property type="component" value="Unassembled WGS sequence"/>
</dbReference>
<keyword evidence="2" id="KW-1185">Reference proteome</keyword>
<evidence type="ECO:0000313" key="1">
    <source>
        <dbReference type="EMBL" id="KAL3809113.1"/>
    </source>
</evidence>
<dbReference type="EMBL" id="JALLPB020000439">
    <property type="protein sequence ID" value="KAL3809113.1"/>
    <property type="molecule type" value="Genomic_DNA"/>
</dbReference>
<proteinExistence type="predicted"/>
<name>A0ABD3R8H1_9STRA</name>
<sequence>MVVLEAAAITAGSVAAYKGGKAAVAATAKTIKSKLSLNQRERTRDKIYQSRKEERTERFAKVNEYRESVTGKIGGEGGSTTAGGFSWKKSDGSSCGGGLFTSTSWPSSAAVTDAAPTKRSTTNSSSGSWRSVVTTHLVPTSIRVPPAGFVLLVASFRGDFI</sequence>
<organism evidence="1 2">
    <name type="scientific">Cyclostephanos tholiformis</name>
    <dbReference type="NCBI Taxonomy" id="382380"/>
    <lineage>
        <taxon>Eukaryota</taxon>
        <taxon>Sar</taxon>
        <taxon>Stramenopiles</taxon>
        <taxon>Ochrophyta</taxon>
        <taxon>Bacillariophyta</taxon>
        <taxon>Coscinodiscophyceae</taxon>
        <taxon>Thalassiosirophycidae</taxon>
        <taxon>Stephanodiscales</taxon>
        <taxon>Stephanodiscaceae</taxon>
        <taxon>Cyclostephanos</taxon>
    </lineage>
</organism>
<reference evidence="1 2" key="1">
    <citation type="submission" date="2024-10" db="EMBL/GenBank/DDBJ databases">
        <title>Updated reference genomes for cyclostephanoid diatoms.</title>
        <authorList>
            <person name="Roberts W.R."/>
            <person name="Alverson A.J."/>
        </authorList>
    </citation>
    <scope>NUCLEOTIDE SEQUENCE [LARGE SCALE GENOMIC DNA]</scope>
    <source>
        <strain evidence="1 2">AJA228-03</strain>
    </source>
</reference>
<evidence type="ECO:0000313" key="2">
    <source>
        <dbReference type="Proteomes" id="UP001530377"/>
    </source>
</evidence>
<comment type="caution">
    <text evidence="1">The sequence shown here is derived from an EMBL/GenBank/DDBJ whole genome shotgun (WGS) entry which is preliminary data.</text>
</comment>